<evidence type="ECO:0000313" key="2">
    <source>
        <dbReference type="EMBL" id="MBB4674253.1"/>
    </source>
</evidence>
<dbReference type="RefSeq" id="WP_185000285.1">
    <property type="nucleotide sequence ID" value="NZ_BAAAUI010000011.1"/>
</dbReference>
<dbReference type="PROSITE" id="PS51186">
    <property type="entry name" value="GNAT"/>
    <property type="match status" value="1"/>
</dbReference>
<dbReference type="EMBL" id="JACHMH010000001">
    <property type="protein sequence ID" value="MBB4674253.1"/>
    <property type="molecule type" value="Genomic_DNA"/>
</dbReference>
<accession>A0A7W7C6T4</accession>
<dbReference type="SUPFAM" id="SSF55729">
    <property type="entry name" value="Acyl-CoA N-acyltransferases (Nat)"/>
    <property type="match status" value="1"/>
</dbReference>
<dbReference type="AlphaFoldDB" id="A0A7W7C6T4"/>
<evidence type="ECO:0000313" key="3">
    <source>
        <dbReference type="Proteomes" id="UP000533598"/>
    </source>
</evidence>
<dbReference type="InterPro" id="IPR016181">
    <property type="entry name" value="Acyl_CoA_acyltransferase"/>
</dbReference>
<dbReference type="PANTHER" id="PTHR43441">
    <property type="entry name" value="RIBOSOMAL-PROTEIN-SERINE ACETYLTRANSFERASE"/>
    <property type="match status" value="1"/>
</dbReference>
<gene>
    <name evidence="2" type="ORF">HNR67_000371</name>
</gene>
<dbReference type="GO" id="GO:1990189">
    <property type="term" value="F:protein N-terminal-serine acetyltransferase activity"/>
    <property type="evidence" value="ECO:0007669"/>
    <property type="project" value="TreeGrafter"/>
</dbReference>
<dbReference type="InterPro" id="IPR051908">
    <property type="entry name" value="Ribosomal_N-acetyltransferase"/>
</dbReference>
<dbReference type="GO" id="GO:0008999">
    <property type="term" value="F:protein-N-terminal-alanine acetyltransferase activity"/>
    <property type="evidence" value="ECO:0007669"/>
    <property type="project" value="TreeGrafter"/>
</dbReference>
<dbReference type="Gene3D" id="3.40.630.30">
    <property type="match status" value="1"/>
</dbReference>
<sequence length="170" mass="18437">MTVREILAENDLVALAEFAAGDKELLDNGSDGAFDVDRDQREQLISFEAGHAVVVDQITGELVGDVSWHPVSYGPSYACTAWNFGIALLPSARGRGLGVAAQRLLVEHLFASTDLDRVEASTDVENRAEQRALEKAGLRREGVLRGAQLRDGARRDIVVYGMVRSDLPSS</sequence>
<name>A0A7W7C6T4_9PSEU</name>
<keyword evidence="2" id="KW-0808">Transferase</keyword>
<feature type="domain" description="N-acetyltransferase" evidence="1">
    <location>
        <begin position="13"/>
        <end position="156"/>
    </location>
</feature>
<evidence type="ECO:0000259" key="1">
    <source>
        <dbReference type="PROSITE" id="PS51186"/>
    </source>
</evidence>
<dbReference type="InterPro" id="IPR000182">
    <property type="entry name" value="GNAT_dom"/>
</dbReference>
<keyword evidence="3" id="KW-1185">Reference proteome</keyword>
<organism evidence="2 3">
    <name type="scientific">Crossiella cryophila</name>
    <dbReference type="NCBI Taxonomy" id="43355"/>
    <lineage>
        <taxon>Bacteria</taxon>
        <taxon>Bacillati</taxon>
        <taxon>Actinomycetota</taxon>
        <taxon>Actinomycetes</taxon>
        <taxon>Pseudonocardiales</taxon>
        <taxon>Pseudonocardiaceae</taxon>
        <taxon>Crossiella</taxon>
    </lineage>
</organism>
<comment type="caution">
    <text evidence="2">The sequence shown here is derived from an EMBL/GenBank/DDBJ whole genome shotgun (WGS) entry which is preliminary data.</text>
</comment>
<dbReference type="Pfam" id="PF13302">
    <property type="entry name" value="Acetyltransf_3"/>
    <property type="match status" value="1"/>
</dbReference>
<dbReference type="PANTHER" id="PTHR43441:SF2">
    <property type="entry name" value="FAMILY ACETYLTRANSFERASE, PUTATIVE (AFU_ORTHOLOGUE AFUA_7G00850)-RELATED"/>
    <property type="match status" value="1"/>
</dbReference>
<protein>
    <submittedName>
        <fullName evidence="2">RimJ/RimL family protein N-acetyltransferase</fullName>
    </submittedName>
</protein>
<proteinExistence type="predicted"/>
<dbReference type="GO" id="GO:0005737">
    <property type="term" value="C:cytoplasm"/>
    <property type="evidence" value="ECO:0007669"/>
    <property type="project" value="TreeGrafter"/>
</dbReference>
<dbReference type="Proteomes" id="UP000533598">
    <property type="component" value="Unassembled WGS sequence"/>
</dbReference>
<reference evidence="2 3" key="1">
    <citation type="submission" date="2020-08" db="EMBL/GenBank/DDBJ databases">
        <title>Sequencing the genomes of 1000 actinobacteria strains.</title>
        <authorList>
            <person name="Klenk H.-P."/>
        </authorList>
    </citation>
    <scope>NUCLEOTIDE SEQUENCE [LARGE SCALE GENOMIC DNA]</scope>
    <source>
        <strain evidence="2 3">DSM 44230</strain>
    </source>
</reference>